<keyword evidence="1" id="KW-0479">Metal-binding</keyword>
<feature type="domain" description="Zn(2)-C6 fungal-type" evidence="5">
    <location>
        <begin position="37"/>
        <end position="69"/>
    </location>
</feature>
<proteinExistence type="predicted"/>
<evidence type="ECO:0000256" key="1">
    <source>
        <dbReference type="ARBA" id="ARBA00022723"/>
    </source>
</evidence>
<dbReference type="InterPro" id="IPR001138">
    <property type="entry name" value="Zn2Cys6_DnaBD"/>
</dbReference>
<dbReference type="InterPro" id="IPR007219">
    <property type="entry name" value="XnlR_reg_dom"/>
</dbReference>
<dbReference type="SMART" id="SM00906">
    <property type="entry name" value="Fungal_trans"/>
    <property type="match status" value="1"/>
</dbReference>
<dbReference type="Gene3D" id="4.10.240.10">
    <property type="entry name" value="Zn(2)-C6 fungal-type DNA-binding domain"/>
    <property type="match status" value="1"/>
</dbReference>
<dbReference type="PANTHER" id="PTHR31668:SF4">
    <property type="entry name" value="TRANSCRIPTIONAL ACTIVATOR PROTEIN DAL81"/>
    <property type="match status" value="1"/>
</dbReference>
<reference evidence="6 7" key="1">
    <citation type="journal article" date="2018" name="IMA Fungus">
        <title>IMA Genome-F 9: Draft genome sequence of Annulohypoxylon stygium, Aspergillus mulundensis, Berkeleyomyces basicola (syn. Thielaviopsis basicola), Ceratocystis smalleyi, two Cercospora beticola strains, Coleophoma cylindrospora, Fusarium fracticaudum, Phialophora cf. hyalina, and Morchella septimelata.</title>
        <authorList>
            <person name="Wingfield B.D."/>
            <person name="Bills G.F."/>
            <person name="Dong Y."/>
            <person name="Huang W."/>
            <person name="Nel W.J."/>
            <person name="Swalarsk-Parry B.S."/>
            <person name="Vaghefi N."/>
            <person name="Wilken P.M."/>
            <person name="An Z."/>
            <person name="de Beer Z.W."/>
            <person name="De Vos L."/>
            <person name="Chen L."/>
            <person name="Duong T.A."/>
            <person name="Gao Y."/>
            <person name="Hammerbacher A."/>
            <person name="Kikkert J.R."/>
            <person name="Li Y."/>
            <person name="Li H."/>
            <person name="Li K."/>
            <person name="Li Q."/>
            <person name="Liu X."/>
            <person name="Ma X."/>
            <person name="Naidoo K."/>
            <person name="Pethybridge S.J."/>
            <person name="Sun J."/>
            <person name="Steenkamp E.T."/>
            <person name="van der Nest M.A."/>
            <person name="van Wyk S."/>
            <person name="Wingfield M.J."/>
            <person name="Xiong C."/>
            <person name="Yue Q."/>
            <person name="Zhang X."/>
        </authorList>
    </citation>
    <scope>NUCLEOTIDE SEQUENCE [LARGE SCALE GENOMIC DNA]</scope>
    <source>
        <strain evidence="6 7">BP6252</strain>
    </source>
</reference>
<keyword evidence="7" id="KW-1185">Reference proteome</keyword>
<dbReference type="PROSITE" id="PS50048">
    <property type="entry name" value="ZN2_CY6_FUNGAL_2"/>
    <property type="match status" value="1"/>
</dbReference>
<comment type="caution">
    <text evidence="6">The sequence shown here is derived from an EMBL/GenBank/DDBJ whole genome shotgun (WGS) entry which is preliminary data.</text>
</comment>
<gene>
    <name evidence="6" type="ORF">BP6252_13580</name>
</gene>
<accession>A0A3D8Q8N5</accession>
<dbReference type="GO" id="GO:0000981">
    <property type="term" value="F:DNA-binding transcription factor activity, RNA polymerase II-specific"/>
    <property type="evidence" value="ECO:0007669"/>
    <property type="project" value="InterPro"/>
</dbReference>
<dbReference type="EMBL" id="PDLM01000018">
    <property type="protein sequence ID" value="RDW58169.1"/>
    <property type="molecule type" value="Genomic_DNA"/>
</dbReference>
<dbReference type="Pfam" id="PF04082">
    <property type="entry name" value="Fungal_trans"/>
    <property type="match status" value="1"/>
</dbReference>
<name>A0A3D8Q8N5_9HELO</name>
<feature type="region of interest" description="Disordered" evidence="3">
    <location>
        <begin position="538"/>
        <end position="561"/>
    </location>
</feature>
<keyword evidence="2" id="KW-0539">Nucleus</keyword>
<dbReference type="SUPFAM" id="SSF57701">
    <property type="entry name" value="Zn2/Cys6 DNA-binding domain"/>
    <property type="match status" value="1"/>
</dbReference>
<dbReference type="GO" id="GO:0008270">
    <property type="term" value="F:zinc ion binding"/>
    <property type="evidence" value="ECO:0007669"/>
    <property type="project" value="InterPro"/>
</dbReference>
<dbReference type="PROSITE" id="PS00463">
    <property type="entry name" value="ZN2_CY6_FUNGAL_1"/>
    <property type="match status" value="1"/>
</dbReference>
<evidence type="ECO:0000256" key="4">
    <source>
        <dbReference type="SAM" id="Phobius"/>
    </source>
</evidence>
<dbReference type="InterPro" id="IPR036864">
    <property type="entry name" value="Zn2-C6_fun-type_DNA-bd_sf"/>
</dbReference>
<sequence>MEPQPDQAAQVSDLNVNELSNVPHGRGRRPRSQTERPCDLCRRRKVGCCIETPGTPCQLCRTLQKECTFVTKPERRPRKRTHLELATAPLPTHGFSSNNLRIGAVLNEVPDTSFGDTPNMSLQSTTSEMGFEDDPEPLRNDSAEQFYPELYINFDWMTPLSPWKQRKITCYPFASGLSDQQHTTTWPPPQPSSEHQSPFASNGNESVERGPASTQPLLPVAANIPSAANSFPKSPANSSREPVQLSSWEPSSLPKRPRKEKCTRYVGPSAAIDPYLLAACQDETQHDPFYSLWKDNGSKHIASFWTSDHENTRSLENHSSTSKSSEELLFSIVPRSQLAAYIALWGCSACFLLLGANFCARFFKYIYPVFPILSKSWYASIIKSPDTLFSLPIGLLAAICGTTMQFAIFDINIDLDPGYEQENIECLWALVHRELQKDTQVPSLTSLQTLLLFIHKMPKFPSLDDSFLLSQYLGQCVSMTHALGLHVEADSWPIPGWELRLRRRLWWAVYIEDRWRSTCTGQPALISGQRSSIRALSRDDFDDGQHSESEQHDEGKSSKIEKGDYPGDAFQRLCTLTFILEQVLSAFYTVDTHTTNYGLLLQNAKAIRIKMSAWYADIPQSLHLGKELPEVGDPDSNSALHFAYFMVDILFYRALMQPINQSSLSLECSRSFEGAIDAVFPAAGMCTRWFIDFISETRARNCTAFWYSWCRPALVYMPVFAIMMFIHSRTDTEAVENWALLDLWRKVSQTQSRDLKMLQYATSVLRQFDKHGLINFCVIGSSAYKLLESRTPQIAM</sequence>
<protein>
    <recommendedName>
        <fullName evidence="5">Zn(2)-C6 fungal-type domain-containing protein</fullName>
    </recommendedName>
</protein>
<organism evidence="6 7">
    <name type="scientific">Coleophoma cylindrospora</name>
    <dbReference type="NCBI Taxonomy" id="1849047"/>
    <lineage>
        <taxon>Eukaryota</taxon>
        <taxon>Fungi</taxon>
        <taxon>Dikarya</taxon>
        <taxon>Ascomycota</taxon>
        <taxon>Pezizomycotina</taxon>
        <taxon>Leotiomycetes</taxon>
        <taxon>Helotiales</taxon>
        <taxon>Dermateaceae</taxon>
        <taxon>Coleophoma</taxon>
    </lineage>
</organism>
<dbReference type="STRING" id="1849047.A0A3D8Q8N5"/>
<feature type="compositionally biased region" description="Polar residues" evidence="3">
    <location>
        <begin position="226"/>
        <end position="250"/>
    </location>
</feature>
<keyword evidence="4" id="KW-0472">Membrane</keyword>
<feature type="transmembrane region" description="Helical" evidence="4">
    <location>
        <begin position="388"/>
        <end position="409"/>
    </location>
</feature>
<dbReference type="SMART" id="SM00066">
    <property type="entry name" value="GAL4"/>
    <property type="match status" value="1"/>
</dbReference>
<feature type="region of interest" description="Disordered" evidence="3">
    <location>
        <begin position="225"/>
        <end position="260"/>
    </location>
</feature>
<feature type="region of interest" description="Disordered" evidence="3">
    <location>
        <begin position="178"/>
        <end position="213"/>
    </location>
</feature>
<evidence type="ECO:0000256" key="3">
    <source>
        <dbReference type="SAM" id="MobiDB-lite"/>
    </source>
</evidence>
<dbReference type="GO" id="GO:0003677">
    <property type="term" value="F:DNA binding"/>
    <property type="evidence" value="ECO:0007669"/>
    <property type="project" value="InterPro"/>
</dbReference>
<dbReference type="CDD" id="cd12148">
    <property type="entry name" value="fungal_TF_MHR"/>
    <property type="match status" value="1"/>
</dbReference>
<evidence type="ECO:0000259" key="5">
    <source>
        <dbReference type="PROSITE" id="PS50048"/>
    </source>
</evidence>
<dbReference type="GO" id="GO:0006351">
    <property type="term" value="P:DNA-templated transcription"/>
    <property type="evidence" value="ECO:0007669"/>
    <property type="project" value="InterPro"/>
</dbReference>
<evidence type="ECO:0000313" key="6">
    <source>
        <dbReference type="EMBL" id="RDW58169.1"/>
    </source>
</evidence>
<dbReference type="InterPro" id="IPR050797">
    <property type="entry name" value="Carb_Metab_Trans_Reg"/>
</dbReference>
<evidence type="ECO:0000256" key="2">
    <source>
        <dbReference type="ARBA" id="ARBA00023242"/>
    </source>
</evidence>
<evidence type="ECO:0000313" key="7">
    <source>
        <dbReference type="Proteomes" id="UP000256645"/>
    </source>
</evidence>
<feature type="transmembrane region" description="Helical" evidence="4">
    <location>
        <begin position="338"/>
        <end position="367"/>
    </location>
</feature>
<feature type="region of interest" description="Disordered" evidence="3">
    <location>
        <begin position="1"/>
        <end position="36"/>
    </location>
</feature>
<dbReference type="GO" id="GO:0001080">
    <property type="term" value="P:nitrogen catabolite activation of transcription from RNA polymerase II promoter"/>
    <property type="evidence" value="ECO:0007669"/>
    <property type="project" value="TreeGrafter"/>
</dbReference>
<dbReference type="PANTHER" id="PTHR31668">
    <property type="entry name" value="GLUCOSE TRANSPORT TRANSCRIPTION REGULATOR RGT1-RELATED-RELATED"/>
    <property type="match status" value="1"/>
</dbReference>
<dbReference type="GO" id="GO:0005634">
    <property type="term" value="C:nucleus"/>
    <property type="evidence" value="ECO:0007669"/>
    <property type="project" value="TreeGrafter"/>
</dbReference>
<keyword evidence="4" id="KW-1133">Transmembrane helix</keyword>
<dbReference type="Proteomes" id="UP000256645">
    <property type="component" value="Unassembled WGS sequence"/>
</dbReference>
<dbReference type="AlphaFoldDB" id="A0A3D8Q8N5"/>
<dbReference type="CDD" id="cd00067">
    <property type="entry name" value="GAL4"/>
    <property type="match status" value="1"/>
</dbReference>
<dbReference type="OrthoDB" id="1924787at2759"/>
<keyword evidence="4" id="KW-0812">Transmembrane</keyword>
<feature type="compositionally biased region" description="Polar residues" evidence="3">
    <location>
        <begin position="7"/>
        <end position="20"/>
    </location>
</feature>